<keyword evidence="2" id="KW-1185">Reference proteome</keyword>
<evidence type="ECO:0000313" key="1">
    <source>
        <dbReference type="EMBL" id="GMF03896.1"/>
    </source>
</evidence>
<accession>A0ACB5U8L9</accession>
<dbReference type="EMBL" id="BSXS01013342">
    <property type="protein sequence ID" value="GMF03896.1"/>
    <property type="molecule type" value="Genomic_DNA"/>
</dbReference>
<proteinExistence type="predicted"/>
<evidence type="ECO:0000313" key="2">
    <source>
        <dbReference type="Proteomes" id="UP001165064"/>
    </source>
</evidence>
<comment type="caution">
    <text evidence="1">The sequence shown here is derived from an EMBL/GenBank/DDBJ whole genome shotgun (WGS) entry which is preliminary data.</text>
</comment>
<organism evidence="1 2">
    <name type="scientific">Ambrosiozyma monospora</name>
    <name type="common">Yeast</name>
    <name type="synonym">Endomycopsis monosporus</name>
    <dbReference type="NCBI Taxonomy" id="43982"/>
    <lineage>
        <taxon>Eukaryota</taxon>
        <taxon>Fungi</taxon>
        <taxon>Dikarya</taxon>
        <taxon>Ascomycota</taxon>
        <taxon>Saccharomycotina</taxon>
        <taxon>Pichiomycetes</taxon>
        <taxon>Pichiales</taxon>
        <taxon>Pichiaceae</taxon>
        <taxon>Ambrosiozyma</taxon>
    </lineage>
</organism>
<reference evidence="1" key="1">
    <citation type="submission" date="2023-04" db="EMBL/GenBank/DDBJ databases">
        <title>Ambrosiozyma monospora NBRC 10751.</title>
        <authorList>
            <person name="Ichikawa N."/>
            <person name="Sato H."/>
            <person name="Tonouchi N."/>
        </authorList>
    </citation>
    <scope>NUCLEOTIDE SEQUENCE</scope>
    <source>
        <strain evidence="1">NBRC 10751</strain>
    </source>
</reference>
<name>A0ACB5U8L9_AMBMO</name>
<sequence length="200" mass="22164">MLWLLVTRRIVSSSTQQKNPADVFVASWVVNFPLFSPIETEITSTEADKQQYPVYDFENYESTHHPFTMAKLEDYDLLATAPLKVKGDHYDLVVNGVEVGGGSRRVHDADLQNFIFTQILKIPNPMSLFGHLLHALSSGCPPHAGLAIGFDRMCSMLLGSSNIRDVVSFPKTQAGTDPVVESPSQVPEKTLDLYGVEVKK</sequence>
<protein>
    <submittedName>
        <fullName evidence="1">Unnamed protein product</fullName>
    </submittedName>
</protein>
<dbReference type="Proteomes" id="UP001165064">
    <property type="component" value="Unassembled WGS sequence"/>
</dbReference>
<gene>
    <name evidence="1" type="ORF">Amon02_001195000</name>
</gene>